<gene>
    <name evidence="1" type="ORF">PT974_00328</name>
</gene>
<proteinExistence type="predicted"/>
<organism evidence="1 2">
    <name type="scientific">Cladobotryum mycophilum</name>
    <dbReference type="NCBI Taxonomy" id="491253"/>
    <lineage>
        <taxon>Eukaryota</taxon>
        <taxon>Fungi</taxon>
        <taxon>Dikarya</taxon>
        <taxon>Ascomycota</taxon>
        <taxon>Pezizomycotina</taxon>
        <taxon>Sordariomycetes</taxon>
        <taxon>Hypocreomycetidae</taxon>
        <taxon>Hypocreales</taxon>
        <taxon>Hypocreaceae</taxon>
        <taxon>Cladobotryum</taxon>
    </lineage>
</organism>
<evidence type="ECO:0000313" key="2">
    <source>
        <dbReference type="Proteomes" id="UP001338125"/>
    </source>
</evidence>
<reference evidence="1 2" key="1">
    <citation type="submission" date="2024-01" db="EMBL/GenBank/DDBJ databases">
        <title>Complete genome of Cladobotryum mycophilum ATHUM6906.</title>
        <authorList>
            <person name="Christinaki A.C."/>
            <person name="Myridakis A.I."/>
            <person name="Kouvelis V.N."/>
        </authorList>
    </citation>
    <scope>NUCLEOTIDE SEQUENCE [LARGE SCALE GENOMIC DNA]</scope>
    <source>
        <strain evidence="1 2">ATHUM6906</strain>
    </source>
</reference>
<dbReference type="Proteomes" id="UP001338125">
    <property type="component" value="Unassembled WGS sequence"/>
</dbReference>
<comment type="caution">
    <text evidence="1">The sequence shown here is derived from an EMBL/GenBank/DDBJ whole genome shotgun (WGS) entry which is preliminary data.</text>
</comment>
<keyword evidence="2" id="KW-1185">Reference proteome</keyword>
<accession>A0ABR0T0J8</accession>
<name>A0ABR0T0J8_9HYPO</name>
<evidence type="ECO:0000313" key="1">
    <source>
        <dbReference type="EMBL" id="KAK5997960.1"/>
    </source>
</evidence>
<dbReference type="EMBL" id="JAVFKD010000001">
    <property type="protein sequence ID" value="KAK5997960.1"/>
    <property type="molecule type" value="Genomic_DNA"/>
</dbReference>
<sequence>MEKDHVKQQSRGLKKAQGCFTKPAFPTIRNGYYLCALPEAISSTFAYDAKNREDTIPISAADLLSKTACIFSPKFLSHLAQKFKDFDKLCGEPLVDGFLSVHSCQEWALMITENTLHHYINSAKKPNFPFCGASATKTRTPRSPFITADATISQFDGPADSSPEPIPIKQIHLKGPDLKQAWRKNEDILDITKFERLLLGDWTPSKPGGAPVFHGTAMHLKDLRSQSVVDAMIGTNPTNVHRWPGKTQIYPNDKDFAGIFTSFSAARSFLWAVFKSEVIQDPPGSTPTTALQYQFRLRNQDYQGVILLQFDSCQPAPPNLSWYQIPAGQESAWIDVVDPWSKSLDFHNIWIGPLKAIHGKDTLTYPSVVHGKDIPSLHESLKGFPCKQALLWQTAWMSKEAALDLNKRISGIYAISWEMKEKETPAPEPKKLGKFATLTRKFGNQLKKVVSRRDLQERK</sequence>
<protein>
    <submittedName>
        <fullName evidence="1">Uncharacterized protein</fullName>
    </submittedName>
</protein>